<dbReference type="HOGENOM" id="CLU_014015_2_0_2"/>
<dbReference type="Gene3D" id="1.10.600.10">
    <property type="entry name" value="Farnesyl Diphosphate Synthase"/>
    <property type="match status" value="1"/>
</dbReference>
<dbReference type="GeneID" id="10289893"/>
<comment type="cofactor">
    <cofactor evidence="1">
        <name>Mg(2+)</name>
        <dbReference type="ChEBI" id="CHEBI:18420"/>
    </cofactor>
</comment>
<reference evidence="7 8" key="1">
    <citation type="journal article" date="2011" name="J. Bacteriol.">
        <title>Complete genome sequence of 'Vulcanisaeta moutnovskia' strain 768-28, a novel member of the hyperthermophilic crenarchaeal genus vulcanisaeta.</title>
        <authorList>
            <person name="Gumerov V.M."/>
            <person name="Mardanov A.V."/>
            <person name="Beletsky A.V."/>
            <person name="Prokofeva M.I."/>
            <person name="Bonch-Osmolovskaya E.A."/>
            <person name="Ravin N.V."/>
            <person name="Skryabin K.G."/>
        </authorList>
    </citation>
    <scope>NUCLEOTIDE SEQUENCE [LARGE SCALE GENOMIC DNA]</scope>
    <source>
        <strain evidence="7 8">768-28</strain>
    </source>
</reference>
<dbReference type="EMBL" id="CP002529">
    <property type="protein sequence ID" value="ADY02437.1"/>
    <property type="molecule type" value="Genomic_DNA"/>
</dbReference>
<dbReference type="eggNOG" id="arCOG01727">
    <property type="taxonomic scope" value="Archaea"/>
</dbReference>
<organism evidence="7 8">
    <name type="scientific">Vulcanisaeta moutnovskia (strain 768-28)</name>
    <dbReference type="NCBI Taxonomy" id="985053"/>
    <lineage>
        <taxon>Archaea</taxon>
        <taxon>Thermoproteota</taxon>
        <taxon>Thermoprotei</taxon>
        <taxon>Thermoproteales</taxon>
        <taxon>Thermoproteaceae</taxon>
        <taxon>Vulcanisaeta</taxon>
    </lineage>
</organism>
<dbReference type="PROSITE" id="PS00444">
    <property type="entry name" value="POLYPRENYL_SYNTHASE_2"/>
    <property type="match status" value="1"/>
</dbReference>
<evidence type="ECO:0000313" key="8">
    <source>
        <dbReference type="Proteomes" id="UP000007485"/>
    </source>
</evidence>
<evidence type="ECO:0000256" key="3">
    <source>
        <dbReference type="ARBA" id="ARBA00022679"/>
    </source>
</evidence>
<keyword evidence="8" id="KW-1185">Reference proteome</keyword>
<dbReference type="RefSeq" id="WP_013605598.1">
    <property type="nucleotide sequence ID" value="NC_015151.1"/>
</dbReference>
<proteinExistence type="inferred from homology"/>
<dbReference type="InterPro" id="IPR008949">
    <property type="entry name" value="Isoprenoid_synthase_dom_sf"/>
</dbReference>
<dbReference type="SFLD" id="SFLDS00005">
    <property type="entry name" value="Isoprenoid_Synthase_Type_I"/>
    <property type="match status" value="1"/>
</dbReference>
<evidence type="ECO:0000256" key="5">
    <source>
        <dbReference type="ARBA" id="ARBA00022842"/>
    </source>
</evidence>
<name>F0QXM2_VULM7</name>
<evidence type="ECO:0000256" key="1">
    <source>
        <dbReference type="ARBA" id="ARBA00001946"/>
    </source>
</evidence>
<dbReference type="Proteomes" id="UP000007485">
    <property type="component" value="Chromosome"/>
</dbReference>
<keyword evidence="5" id="KW-0460">Magnesium</keyword>
<dbReference type="InterPro" id="IPR000092">
    <property type="entry name" value="Polyprenyl_synt"/>
</dbReference>
<dbReference type="PANTHER" id="PTHR12001">
    <property type="entry name" value="GERANYLGERANYL PYROPHOSPHATE SYNTHASE"/>
    <property type="match status" value="1"/>
</dbReference>
<keyword evidence="4" id="KW-0479">Metal-binding</keyword>
<dbReference type="OrthoDB" id="26738at2157"/>
<protein>
    <submittedName>
        <fullName evidence="7">Polyprenyl synthetase</fullName>
    </submittedName>
</protein>
<sequence length="296" mass="33288">MAVLNPGKYMELLPMDVKFALTKVIHVLEESFIGLWMPDRLLKATYHYIRNRGKLIRPTLVLLMAYALGNGTGIERAILPAASVELIHTASLLQDDIMDQQRIRRGVETPYSIYGSHTAMLASDLIIAKAVEFAIRSGDNDIVFELLNSSIKLAVGQSLESELSGRDNTTIDDYLKLIYYKTASLIESSMIVGAYSVNVKDNEVISRIRDIGRFVGIAFQVRDDVIDYLNMDSKNPGVNYDEINIVRIMSRDNGNIEDAISKARNLLNDMLDNAIDAIRKTMDNEILINYINLLRI</sequence>
<comment type="similarity">
    <text evidence="2 6">Belongs to the FPP/GGPP synthase family.</text>
</comment>
<evidence type="ECO:0000256" key="6">
    <source>
        <dbReference type="RuleBase" id="RU004466"/>
    </source>
</evidence>
<evidence type="ECO:0000313" key="7">
    <source>
        <dbReference type="EMBL" id="ADY02437.1"/>
    </source>
</evidence>
<dbReference type="Pfam" id="PF00348">
    <property type="entry name" value="polyprenyl_synt"/>
    <property type="match status" value="1"/>
</dbReference>
<dbReference type="STRING" id="985053.VMUT_2241"/>
<accession>F0QXM2</accession>
<dbReference type="KEGG" id="vmo:VMUT_2241"/>
<dbReference type="PANTHER" id="PTHR12001:SF85">
    <property type="entry name" value="SHORT CHAIN ISOPRENYL DIPHOSPHATE SYNTHASE"/>
    <property type="match status" value="1"/>
</dbReference>
<gene>
    <name evidence="7" type="ordered locus">VMUT_2241</name>
</gene>
<keyword evidence="3 6" id="KW-0808">Transferase</keyword>
<dbReference type="GO" id="GO:0046872">
    <property type="term" value="F:metal ion binding"/>
    <property type="evidence" value="ECO:0007669"/>
    <property type="project" value="UniProtKB-KW"/>
</dbReference>
<evidence type="ECO:0000256" key="2">
    <source>
        <dbReference type="ARBA" id="ARBA00006706"/>
    </source>
</evidence>
<dbReference type="GO" id="GO:0004659">
    <property type="term" value="F:prenyltransferase activity"/>
    <property type="evidence" value="ECO:0007669"/>
    <property type="project" value="InterPro"/>
</dbReference>
<dbReference type="SUPFAM" id="SSF48576">
    <property type="entry name" value="Terpenoid synthases"/>
    <property type="match status" value="1"/>
</dbReference>
<dbReference type="InterPro" id="IPR033749">
    <property type="entry name" value="Polyprenyl_synt_CS"/>
</dbReference>
<evidence type="ECO:0000256" key="4">
    <source>
        <dbReference type="ARBA" id="ARBA00022723"/>
    </source>
</evidence>
<dbReference type="AlphaFoldDB" id="F0QXM2"/>
<dbReference type="GO" id="GO:0008299">
    <property type="term" value="P:isoprenoid biosynthetic process"/>
    <property type="evidence" value="ECO:0007669"/>
    <property type="project" value="InterPro"/>
</dbReference>
<dbReference type="PROSITE" id="PS00723">
    <property type="entry name" value="POLYPRENYL_SYNTHASE_1"/>
    <property type="match status" value="1"/>
</dbReference>
<dbReference type="CDD" id="cd00685">
    <property type="entry name" value="Trans_IPPS_HT"/>
    <property type="match status" value="1"/>
</dbReference>